<evidence type="ECO:0000313" key="1">
    <source>
        <dbReference type="EMBL" id="MCP3730814.1"/>
    </source>
</evidence>
<reference evidence="1" key="1">
    <citation type="submission" date="2022-05" db="EMBL/GenBank/DDBJ databases">
        <title>Sphingomonas sp. strain MG17 Genome sequencing and assembly.</title>
        <authorList>
            <person name="Kim I."/>
        </authorList>
    </citation>
    <scope>NUCLEOTIDE SEQUENCE</scope>
    <source>
        <strain evidence="1">MG17</strain>
    </source>
</reference>
<gene>
    <name evidence="1" type="ORF">M9978_10270</name>
</gene>
<evidence type="ECO:0008006" key="3">
    <source>
        <dbReference type="Google" id="ProtNLM"/>
    </source>
</evidence>
<comment type="caution">
    <text evidence="1">The sequence shown here is derived from an EMBL/GenBank/DDBJ whole genome shotgun (WGS) entry which is preliminary data.</text>
</comment>
<dbReference type="Proteomes" id="UP001139451">
    <property type="component" value="Unassembled WGS sequence"/>
</dbReference>
<proteinExistence type="predicted"/>
<keyword evidence="2" id="KW-1185">Reference proteome</keyword>
<dbReference type="AlphaFoldDB" id="A0A9X2HKG7"/>
<dbReference type="EMBL" id="JAMLDX010000006">
    <property type="protein sequence ID" value="MCP3730814.1"/>
    <property type="molecule type" value="Genomic_DNA"/>
</dbReference>
<sequence>MTTGGDIDAIVTQVDIRPSLQVRTERDLIYLEAFYTRADYLENFDSNDGVGARLNATSRIKPNLTLRTTISFDSSVLGVNGPVLARDGGGQIGLPGTGGLPADQVPLEIDEIPDGDIELLGLRQRRNSLLVEASAELRTGPRSLWTLSASAARADYPRSGAAANYRSIGTTVEHRRDLSQTLSAGGRADLLVVKYRGGPTSNVYTAQGFVSLQLAERWTLEASAGVSVLDSVTRQALFSGRATMCNSGPGARFCFLASRAPAVSGFSGVRGQTSLGGTFDYPIDAHSSLSAAVTYVWTERNPASIIDGRRFLTATTTYRRDLGGQVSLYAAIDYRRLESEGIIGRSDFAARIGASVRLGGRR</sequence>
<evidence type="ECO:0000313" key="2">
    <source>
        <dbReference type="Proteomes" id="UP001139451"/>
    </source>
</evidence>
<accession>A0A9X2HKG7</accession>
<dbReference type="SUPFAM" id="SSF56935">
    <property type="entry name" value="Porins"/>
    <property type="match status" value="1"/>
</dbReference>
<dbReference type="RefSeq" id="WP_254292946.1">
    <property type="nucleotide sequence ID" value="NZ_JAMLDX010000006.1"/>
</dbReference>
<protein>
    <recommendedName>
        <fullName evidence="3">Porin</fullName>
    </recommendedName>
</protein>
<organism evidence="1 2">
    <name type="scientific">Sphingomonas tagetis</name>
    <dbReference type="NCBI Taxonomy" id="2949092"/>
    <lineage>
        <taxon>Bacteria</taxon>
        <taxon>Pseudomonadati</taxon>
        <taxon>Pseudomonadota</taxon>
        <taxon>Alphaproteobacteria</taxon>
        <taxon>Sphingomonadales</taxon>
        <taxon>Sphingomonadaceae</taxon>
        <taxon>Sphingomonas</taxon>
    </lineage>
</organism>
<name>A0A9X2HKG7_9SPHN</name>